<gene>
    <name evidence="1" type="ORF">BTMF_LOCUS14031</name>
</gene>
<accession>A0A0R3R7P5</accession>
<dbReference type="WBParaSite" id="BTMF_0001604701-mRNA-1">
    <property type="protein sequence ID" value="BTMF_0001604701-mRNA-1"/>
    <property type="gene ID" value="BTMF_0001604701"/>
</dbReference>
<dbReference type="Proteomes" id="UP000280834">
    <property type="component" value="Unassembled WGS sequence"/>
</dbReference>
<evidence type="ECO:0000313" key="3">
    <source>
        <dbReference type="WBParaSite" id="BTMF_0001604701-mRNA-1"/>
    </source>
</evidence>
<sequence>MFHHESVILNKKFYFPGTDSEVLLDYIFKLNDKML</sequence>
<name>A0A0R3R7P5_9BILA</name>
<reference evidence="3" key="1">
    <citation type="submission" date="2017-02" db="UniProtKB">
        <authorList>
            <consortium name="WormBaseParasite"/>
        </authorList>
    </citation>
    <scope>IDENTIFICATION</scope>
</reference>
<keyword evidence="2" id="KW-1185">Reference proteome</keyword>
<dbReference type="AlphaFoldDB" id="A0A0R3R7P5"/>
<organism evidence="3">
    <name type="scientific">Brugia timori</name>
    <dbReference type="NCBI Taxonomy" id="42155"/>
    <lineage>
        <taxon>Eukaryota</taxon>
        <taxon>Metazoa</taxon>
        <taxon>Ecdysozoa</taxon>
        <taxon>Nematoda</taxon>
        <taxon>Chromadorea</taxon>
        <taxon>Rhabditida</taxon>
        <taxon>Spirurina</taxon>
        <taxon>Spiruromorpha</taxon>
        <taxon>Filarioidea</taxon>
        <taxon>Onchocercidae</taxon>
        <taxon>Brugia</taxon>
    </lineage>
</organism>
<protein>
    <submittedName>
        <fullName evidence="3">FERM domain-containing protein</fullName>
    </submittedName>
</protein>
<reference evidence="1 2" key="2">
    <citation type="submission" date="2018-11" db="EMBL/GenBank/DDBJ databases">
        <authorList>
            <consortium name="Pathogen Informatics"/>
        </authorList>
    </citation>
    <scope>NUCLEOTIDE SEQUENCE [LARGE SCALE GENOMIC DNA]</scope>
</reference>
<dbReference type="EMBL" id="UZAG01020727">
    <property type="protein sequence ID" value="VDO47743.1"/>
    <property type="molecule type" value="Genomic_DNA"/>
</dbReference>
<evidence type="ECO:0000313" key="2">
    <source>
        <dbReference type="Proteomes" id="UP000280834"/>
    </source>
</evidence>
<evidence type="ECO:0000313" key="1">
    <source>
        <dbReference type="EMBL" id="VDO47743.1"/>
    </source>
</evidence>
<proteinExistence type="predicted"/>